<dbReference type="EMBL" id="QBKI01000001">
    <property type="protein sequence ID" value="PTX22628.1"/>
    <property type="molecule type" value="Genomic_DNA"/>
</dbReference>
<organism evidence="5 6">
    <name type="scientific">Pontibacter mucosus</name>
    <dbReference type="NCBI Taxonomy" id="1649266"/>
    <lineage>
        <taxon>Bacteria</taxon>
        <taxon>Pseudomonadati</taxon>
        <taxon>Bacteroidota</taxon>
        <taxon>Cytophagia</taxon>
        <taxon>Cytophagales</taxon>
        <taxon>Hymenobacteraceae</taxon>
        <taxon>Pontibacter</taxon>
    </lineage>
</organism>
<keyword evidence="1" id="KW-0732">Signal</keyword>
<dbReference type="Pfam" id="PF19408">
    <property type="entry name" value="PKD_6"/>
    <property type="match status" value="2"/>
</dbReference>
<dbReference type="AlphaFoldDB" id="A0A2T5YTH5"/>
<dbReference type="InterPro" id="IPR044023">
    <property type="entry name" value="Ig_7"/>
</dbReference>
<dbReference type="OrthoDB" id="7794186at2"/>
<evidence type="ECO:0000313" key="5">
    <source>
        <dbReference type="EMBL" id="PTX22628.1"/>
    </source>
</evidence>
<dbReference type="Pfam" id="PF18962">
    <property type="entry name" value="Por_Secre_tail"/>
    <property type="match status" value="1"/>
</dbReference>
<feature type="signal peptide" evidence="1">
    <location>
        <begin position="1"/>
        <end position="20"/>
    </location>
</feature>
<accession>A0A2T5YTH5</accession>
<feature type="domain" description="PKD-like" evidence="4">
    <location>
        <begin position="216"/>
        <end position="294"/>
    </location>
</feature>
<dbReference type="Pfam" id="PF19081">
    <property type="entry name" value="Ig_7"/>
    <property type="match status" value="1"/>
</dbReference>
<protein>
    <submittedName>
        <fullName evidence="5">Putative secreted protein (Por secretion system target)</fullName>
    </submittedName>
</protein>
<feature type="domain" description="Secretion system C-terminal sorting" evidence="2">
    <location>
        <begin position="632"/>
        <end position="706"/>
    </location>
</feature>
<sequence>MAKHLLVFLLLLLLSISARSQEWQWVTQAGGNYTESSQLAVDAQGSSYTGAKGHVVGAASVSALGANYAKSIAATSVGRSNVADFGGNMSRAGDNERGSNLFSAQLRSVSMAATPTITVGTLPASYSTCSGTTLDIPFTTTGTFQTGNTFQALLSDKNGSFVAPTLIGQGAASPIKTTIPSGVEAGAGYKIMVIATSPYTASEASAKSIELITVPIPGAMVGNTAPCVGETGLTYAIPAQPGAIAYDWKLPVGWSFLEGPGSPSIKVKAGAQSGNIAVTVTTACGTSAVTTLYVSVDNTVPSQPAAIVASKTEVCPGMEVTYSIAPEASATGYTWTVPHDWSITSGQGTSSITAIVGVNAGMVSVAAFNQCGVSAAQTLNVSAGPPAAPTVVAATGCVGSSVTLQASGAWTEYAYYWYTSATGGDYIAKGASFTTPPLKATTTYYVSLVAKGGCESPRTAVTATITPEQLAEAGPDETVCAGAPAFTLAGYAPAGGVWAGAGVTASGEFNPSMAGAGVHTLTYSMPPNSCFASATKTITVTPEPVLTLLPFEDVCSIIHDFDLSKGQPVGGTYSGIGVDSTRFDATVAGVGTHTITYTYNFDGGCKVSTTQTITVTTCTGLPESKLASQLILYPNPTQAEIRVALPLPKATSLTLRLFDTKGQQVYERHFGKMQGDFKHMIDLSARPKGIYLLQLVLNDGVITRRVVKD</sequence>
<feature type="chain" id="PRO_5015419323" evidence="1">
    <location>
        <begin position="21"/>
        <end position="709"/>
    </location>
</feature>
<gene>
    <name evidence="5" type="ORF">C8N40_101454</name>
</gene>
<dbReference type="RefSeq" id="WP_108210164.1">
    <property type="nucleotide sequence ID" value="NZ_QBKI01000001.1"/>
</dbReference>
<dbReference type="InterPro" id="IPR045829">
    <property type="entry name" value="PKD_6"/>
</dbReference>
<dbReference type="NCBIfam" id="TIGR04183">
    <property type="entry name" value="Por_Secre_tail"/>
    <property type="match status" value="1"/>
</dbReference>
<dbReference type="Proteomes" id="UP000244225">
    <property type="component" value="Unassembled WGS sequence"/>
</dbReference>
<evidence type="ECO:0000259" key="3">
    <source>
        <dbReference type="Pfam" id="PF19081"/>
    </source>
</evidence>
<evidence type="ECO:0000259" key="4">
    <source>
        <dbReference type="Pfam" id="PF19408"/>
    </source>
</evidence>
<feature type="domain" description="PKD-like" evidence="4">
    <location>
        <begin position="302"/>
        <end position="381"/>
    </location>
</feature>
<feature type="domain" description="Ig-like" evidence="3">
    <location>
        <begin position="386"/>
        <end position="467"/>
    </location>
</feature>
<name>A0A2T5YTH5_9BACT</name>
<reference evidence="5 6" key="1">
    <citation type="submission" date="2018-04" db="EMBL/GenBank/DDBJ databases">
        <title>Genomic Encyclopedia of Archaeal and Bacterial Type Strains, Phase II (KMG-II): from individual species to whole genera.</title>
        <authorList>
            <person name="Goeker M."/>
        </authorList>
    </citation>
    <scope>NUCLEOTIDE SEQUENCE [LARGE SCALE GENOMIC DNA]</scope>
    <source>
        <strain evidence="5 6">DSM 100162</strain>
    </source>
</reference>
<proteinExistence type="predicted"/>
<dbReference type="InterPro" id="IPR026444">
    <property type="entry name" value="Secre_tail"/>
</dbReference>
<evidence type="ECO:0000313" key="6">
    <source>
        <dbReference type="Proteomes" id="UP000244225"/>
    </source>
</evidence>
<keyword evidence="6" id="KW-1185">Reference proteome</keyword>
<evidence type="ECO:0000256" key="1">
    <source>
        <dbReference type="SAM" id="SignalP"/>
    </source>
</evidence>
<comment type="caution">
    <text evidence="5">The sequence shown here is derived from an EMBL/GenBank/DDBJ whole genome shotgun (WGS) entry which is preliminary data.</text>
</comment>
<evidence type="ECO:0000259" key="2">
    <source>
        <dbReference type="Pfam" id="PF18962"/>
    </source>
</evidence>